<proteinExistence type="inferred from homology"/>
<dbReference type="RefSeq" id="WP_210352568.1">
    <property type="nucleotide sequence ID" value="NZ_JAEQMU010000001.1"/>
</dbReference>
<dbReference type="SUPFAM" id="SSF52799">
    <property type="entry name" value="(Phosphotyrosine protein) phosphatases II"/>
    <property type="match status" value="1"/>
</dbReference>
<dbReference type="PROSITE" id="PS50056">
    <property type="entry name" value="TYR_PHOSPHATASE_2"/>
    <property type="match status" value="1"/>
</dbReference>
<accession>A0ABW5L5C2</accession>
<dbReference type="InterPro" id="IPR026893">
    <property type="entry name" value="Tyr/Ser_Pase_IphP-type"/>
</dbReference>
<gene>
    <name evidence="3" type="ORF">ACFSQW_18370</name>
</gene>
<dbReference type="PROSITE" id="PS51257">
    <property type="entry name" value="PROKAR_LIPOPROTEIN"/>
    <property type="match status" value="1"/>
</dbReference>
<dbReference type="InterPro" id="IPR016130">
    <property type="entry name" value="Tyr_Pase_AS"/>
</dbReference>
<reference evidence="4" key="1">
    <citation type="journal article" date="2019" name="Int. J. Syst. Evol. Microbiol.">
        <title>The Global Catalogue of Microorganisms (GCM) 10K type strain sequencing project: providing services to taxonomists for standard genome sequencing and annotation.</title>
        <authorList>
            <consortium name="The Broad Institute Genomics Platform"/>
            <consortium name="The Broad Institute Genome Sequencing Center for Infectious Disease"/>
            <person name="Wu L."/>
            <person name="Ma J."/>
        </authorList>
    </citation>
    <scope>NUCLEOTIDE SEQUENCE [LARGE SCALE GENOMIC DNA]</scope>
    <source>
        <strain evidence="4">KCTC 52298</strain>
    </source>
</reference>
<dbReference type="InterPro" id="IPR029021">
    <property type="entry name" value="Prot-tyrosine_phosphatase-like"/>
</dbReference>
<organism evidence="3 4">
    <name type="scientific">Sphingobacterium tabacisoli</name>
    <dbReference type="NCBI Taxonomy" id="2044855"/>
    <lineage>
        <taxon>Bacteria</taxon>
        <taxon>Pseudomonadati</taxon>
        <taxon>Bacteroidota</taxon>
        <taxon>Sphingobacteriia</taxon>
        <taxon>Sphingobacteriales</taxon>
        <taxon>Sphingobacteriaceae</taxon>
        <taxon>Sphingobacterium</taxon>
    </lineage>
</organism>
<dbReference type="PANTHER" id="PTHR31126">
    <property type="entry name" value="TYROSINE-PROTEIN PHOSPHATASE"/>
    <property type="match status" value="1"/>
</dbReference>
<dbReference type="Pfam" id="PF13350">
    <property type="entry name" value="Y_phosphatase3"/>
    <property type="match status" value="1"/>
</dbReference>
<protein>
    <submittedName>
        <fullName evidence="3">Tyrosine-protein phosphatase</fullName>
    </submittedName>
</protein>
<sequence length="344" mass="39144">MKKLIFALSIIFSLLACNQHQIGYTGKDLTGKATLMRNKQADESKLILNVDENWKLYEGRSVDAIDLSKPVAQGEGKGEFVLHAKRSYRSYFQLVTPTGTAVIAERLLPMEGGYNFRDLGGVKAADGRFVKWGEVFRTGDWAHLTESDLQYLNSLSLASVVDFRTEEERQQEPSKKIDQAKVYNLTIAPGNLSVSSLSDVVRLPKERLDTMMMDLNRALLTDKESINQYRTFFRLLQNKESLPLAFHCSAGKDRTGMAAALFLFALGVDEDVVLQDYMQSQIFLADKYKKYIDQYPNLEPLLTVKPEYLQSGIVYMKKEFGTVENYLKNVLKVDTAKMKKMYLY</sequence>
<comment type="caution">
    <text evidence="3">The sequence shown here is derived from an EMBL/GenBank/DDBJ whole genome shotgun (WGS) entry which is preliminary data.</text>
</comment>
<dbReference type="PANTHER" id="PTHR31126:SF1">
    <property type="entry name" value="TYROSINE SPECIFIC PROTEIN PHOSPHATASES DOMAIN-CONTAINING PROTEIN"/>
    <property type="match status" value="1"/>
</dbReference>
<dbReference type="Gene3D" id="3.90.190.10">
    <property type="entry name" value="Protein tyrosine phosphatase superfamily"/>
    <property type="match status" value="1"/>
</dbReference>
<name>A0ABW5L5C2_9SPHI</name>
<dbReference type="EMBL" id="JBHULD010000018">
    <property type="protein sequence ID" value="MFD2556367.1"/>
    <property type="molecule type" value="Genomic_DNA"/>
</dbReference>
<evidence type="ECO:0000259" key="2">
    <source>
        <dbReference type="PROSITE" id="PS50056"/>
    </source>
</evidence>
<dbReference type="InterPro" id="IPR000387">
    <property type="entry name" value="Tyr_Pase_dom"/>
</dbReference>
<dbReference type="PROSITE" id="PS00383">
    <property type="entry name" value="TYR_PHOSPHATASE_1"/>
    <property type="match status" value="1"/>
</dbReference>
<dbReference type="Proteomes" id="UP001597440">
    <property type="component" value="Unassembled WGS sequence"/>
</dbReference>
<evidence type="ECO:0000256" key="1">
    <source>
        <dbReference type="ARBA" id="ARBA00009580"/>
    </source>
</evidence>
<evidence type="ECO:0000313" key="4">
    <source>
        <dbReference type="Proteomes" id="UP001597440"/>
    </source>
</evidence>
<keyword evidence="4" id="KW-1185">Reference proteome</keyword>
<feature type="domain" description="Tyrosine specific protein phosphatases" evidence="2">
    <location>
        <begin position="230"/>
        <end position="292"/>
    </location>
</feature>
<comment type="similarity">
    <text evidence="1">Belongs to the protein-tyrosine phosphatase family.</text>
</comment>
<evidence type="ECO:0000313" key="3">
    <source>
        <dbReference type="EMBL" id="MFD2556367.1"/>
    </source>
</evidence>